<dbReference type="PANTHER" id="PTHR33884">
    <property type="entry name" value="UPF0410 PROTEIN YMGE"/>
    <property type="match status" value="1"/>
</dbReference>
<keyword evidence="6 7" id="KW-0472">Membrane</keyword>
<evidence type="ECO:0000256" key="6">
    <source>
        <dbReference type="ARBA" id="ARBA00023136"/>
    </source>
</evidence>
<evidence type="ECO:0000256" key="5">
    <source>
        <dbReference type="ARBA" id="ARBA00022989"/>
    </source>
</evidence>
<evidence type="ECO:0000313" key="10">
    <source>
        <dbReference type="Proteomes" id="UP000199392"/>
    </source>
</evidence>
<gene>
    <name evidence="9" type="ORF">SAMN04488050_11677</name>
</gene>
<evidence type="ECO:0000256" key="3">
    <source>
        <dbReference type="ARBA" id="ARBA00022475"/>
    </source>
</evidence>
<organism evidence="9 10">
    <name type="scientific">Alloyangia pacifica</name>
    <dbReference type="NCBI Taxonomy" id="311180"/>
    <lineage>
        <taxon>Bacteria</taxon>
        <taxon>Pseudomonadati</taxon>
        <taxon>Pseudomonadota</taxon>
        <taxon>Alphaproteobacteria</taxon>
        <taxon>Rhodobacterales</taxon>
        <taxon>Roseobacteraceae</taxon>
        <taxon>Alloyangia</taxon>
    </lineage>
</organism>
<dbReference type="Proteomes" id="UP000199392">
    <property type="component" value="Unassembled WGS sequence"/>
</dbReference>
<keyword evidence="10" id="KW-1185">Reference proteome</keyword>
<dbReference type="Pfam" id="PF04226">
    <property type="entry name" value="Transgly_assoc"/>
    <property type="match status" value="1"/>
</dbReference>
<keyword evidence="3" id="KW-1003">Cell membrane</keyword>
<feature type="transmembrane region" description="Helical" evidence="7">
    <location>
        <begin position="62"/>
        <end position="85"/>
    </location>
</feature>
<dbReference type="GO" id="GO:0005886">
    <property type="term" value="C:plasma membrane"/>
    <property type="evidence" value="ECO:0007669"/>
    <property type="project" value="UniProtKB-SubCell"/>
</dbReference>
<comment type="similarity">
    <text evidence="2">Belongs to the UPF0410 family.</text>
</comment>
<dbReference type="RefSeq" id="WP_092429949.1">
    <property type="nucleotide sequence ID" value="NZ_FNCL01000016.1"/>
</dbReference>
<dbReference type="AlphaFoldDB" id="A0A1I6W925"/>
<protein>
    <submittedName>
        <fullName evidence="9">Uncharacterized membrane protein YeaQ/YmgE, transglycosylase-associated protein family</fullName>
    </submittedName>
</protein>
<feature type="transmembrane region" description="Helical" evidence="7">
    <location>
        <begin position="91"/>
        <end position="112"/>
    </location>
</feature>
<keyword evidence="4 7" id="KW-0812">Transmembrane</keyword>
<name>A0A1I6W925_9RHOB</name>
<dbReference type="InterPro" id="IPR007341">
    <property type="entry name" value="Transgly_assoc"/>
</dbReference>
<evidence type="ECO:0000256" key="8">
    <source>
        <dbReference type="SAM" id="SignalP"/>
    </source>
</evidence>
<evidence type="ECO:0000256" key="4">
    <source>
        <dbReference type="ARBA" id="ARBA00022692"/>
    </source>
</evidence>
<dbReference type="EMBL" id="FOZW01000016">
    <property type="protein sequence ID" value="SFT22493.1"/>
    <property type="molecule type" value="Genomic_DNA"/>
</dbReference>
<dbReference type="PANTHER" id="PTHR33884:SF3">
    <property type="entry name" value="UPF0410 PROTEIN YMGE"/>
    <property type="match status" value="1"/>
</dbReference>
<proteinExistence type="inferred from homology"/>
<comment type="subcellular location">
    <subcellularLocation>
        <location evidence="1">Cell membrane</location>
        <topology evidence="1">Multi-pass membrane protein</topology>
    </subcellularLocation>
</comment>
<feature type="signal peptide" evidence="8">
    <location>
        <begin position="1"/>
        <end position="19"/>
    </location>
</feature>
<keyword evidence="5 7" id="KW-1133">Transmembrane helix</keyword>
<evidence type="ECO:0000256" key="2">
    <source>
        <dbReference type="ARBA" id="ARBA00011006"/>
    </source>
</evidence>
<reference evidence="10" key="1">
    <citation type="submission" date="2016-10" db="EMBL/GenBank/DDBJ databases">
        <authorList>
            <person name="Varghese N."/>
            <person name="Submissions S."/>
        </authorList>
    </citation>
    <scope>NUCLEOTIDE SEQUENCE [LARGE SCALE GENOMIC DNA]</scope>
    <source>
        <strain evidence="10">DSM 26894</strain>
    </source>
</reference>
<keyword evidence="8" id="KW-0732">Signal</keyword>
<sequence length="117" mass="11593">MRQLHILIAAALLAPPALAQEATEDAVATGGNALVGLIVTLIIGAIVGWLASVIMKGGGSGLVMDIILGIGGALVAGWLFPLIGVSFGAGLIPSIIAAVIGAIILILVVRLLRGAAR</sequence>
<dbReference type="OrthoDB" id="9815411at2"/>
<evidence type="ECO:0000256" key="7">
    <source>
        <dbReference type="SAM" id="Phobius"/>
    </source>
</evidence>
<evidence type="ECO:0000313" key="9">
    <source>
        <dbReference type="EMBL" id="SFT22493.1"/>
    </source>
</evidence>
<evidence type="ECO:0000256" key="1">
    <source>
        <dbReference type="ARBA" id="ARBA00004651"/>
    </source>
</evidence>
<feature type="chain" id="PRO_5011556245" evidence="8">
    <location>
        <begin position="20"/>
        <end position="117"/>
    </location>
</feature>
<feature type="transmembrane region" description="Helical" evidence="7">
    <location>
        <begin position="35"/>
        <end position="55"/>
    </location>
</feature>
<accession>A0A1I6W925</accession>